<keyword evidence="7 15" id="KW-1133">Transmembrane helix</keyword>
<dbReference type="PROSITE" id="PS50262">
    <property type="entry name" value="G_PROTEIN_RECEP_F1_2"/>
    <property type="match status" value="1"/>
</dbReference>
<evidence type="ECO:0000256" key="8">
    <source>
        <dbReference type="ARBA" id="ARBA00023040"/>
    </source>
</evidence>
<dbReference type="Pfam" id="PF00051">
    <property type="entry name" value="Kringle"/>
    <property type="match status" value="1"/>
</dbReference>
<dbReference type="InterPro" id="IPR000001">
    <property type="entry name" value="Kringle"/>
</dbReference>
<dbReference type="Gene3D" id="2.40.20.10">
    <property type="entry name" value="Plasminogen Kringle 4"/>
    <property type="match status" value="1"/>
</dbReference>
<feature type="signal peptide" evidence="16">
    <location>
        <begin position="1"/>
        <end position="19"/>
    </location>
</feature>
<proteinExistence type="predicted"/>
<evidence type="ECO:0000256" key="5">
    <source>
        <dbReference type="ARBA" id="ARBA00022692"/>
    </source>
</evidence>
<keyword evidence="2" id="KW-1003">Cell membrane</keyword>
<evidence type="ECO:0000256" key="11">
    <source>
        <dbReference type="ARBA" id="ARBA00023170"/>
    </source>
</evidence>
<dbReference type="PROSITE" id="PS01209">
    <property type="entry name" value="LDLRA_1"/>
    <property type="match status" value="2"/>
</dbReference>
<evidence type="ECO:0000256" key="7">
    <source>
        <dbReference type="ARBA" id="ARBA00022989"/>
    </source>
</evidence>
<evidence type="ECO:0000256" key="13">
    <source>
        <dbReference type="PROSITE-ProRule" id="PRU00121"/>
    </source>
</evidence>
<feature type="chain" id="PRO_5036465417" evidence="16">
    <location>
        <begin position="20"/>
        <end position="942"/>
    </location>
</feature>
<protein>
    <submittedName>
        <fullName evidence="19">Uncharacterized protein</fullName>
    </submittedName>
</protein>
<evidence type="ECO:0000256" key="2">
    <source>
        <dbReference type="ARBA" id="ARBA00022475"/>
    </source>
</evidence>
<dbReference type="GO" id="GO:0005886">
    <property type="term" value="C:plasma membrane"/>
    <property type="evidence" value="ECO:0007669"/>
    <property type="project" value="UniProtKB-SubCell"/>
</dbReference>
<keyword evidence="9 15" id="KW-0472">Membrane</keyword>
<feature type="disulfide bond" evidence="14">
    <location>
        <begin position="249"/>
        <end position="261"/>
    </location>
</feature>
<dbReference type="InterPro" id="IPR036055">
    <property type="entry name" value="LDL_receptor-like_sf"/>
</dbReference>
<evidence type="ECO:0000313" key="20">
    <source>
        <dbReference type="Proteomes" id="UP000005408"/>
    </source>
</evidence>
<comment type="subcellular location">
    <subcellularLocation>
        <location evidence="1">Cell membrane</location>
        <topology evidence="1">Multi-pass membrane protein</topology>
    </subcellularLocation>
</comment>
<feature type="transmembrane region" description="Helical" evidence="15">
    <location>
        <begin position="865"/>
        <end position="890"/>
    </location>
</feature>
<evidence type="ECO:0000256" key="14">
    <source>
        <dbReference type="PROSITE-ProRule" id="PRU00124"/>
    </source>
</evidence>
<dbReference type="AlphaFoldDB" id="A0A8W8NHG8"/>
<evidence type="ECO:0000259" key="18">
    <source>
        <dbReference type="PROSITE" id="PS50262"/>
    </source>
</evidence>
<dbReference type="InterPro" id="IPR017452">
    <property type="entry name" value="GPCR_Rhodpsn_7TM"/>
</dbReference>
<evidence type="ECO:0000259" key="17">
    <source>
        <dbReference type="PROSITE" id="PS50070"/>
    </source>
</evidence>
<keyword evidence="10 14" id="KW-1015">Disulfide bond</keyword>
<dbReference type="SUPFAM" id="SSF81321">
    <property type="entry name" value="Family A G protein-coupled receptor-like"/>
    <property type="match status" value="1"/>
</dbReference>
<evidence type="ECO:0000256" key="15">
    <source>
        <dbReference type="SAM" id="Phobius"/>
    </source>
</evidence>
<feature type="transmembrane region" description="Helical" evidence="15">
    <location>
        <begin position="896"/>
        <end position="922"/>
    </location>
</feature>
<dbReference type="Proteomes" id="UP000005408">
    <property type="component" value="Unassembled WGS sequence"/>
</dbReference>
<feature type="disulfide bond" evidence="14">
    <location>
        <begin position="268"/>
        <end position="283"/>
    </location>
</feature>
<dbReference type="Pfam" id="PF13855">
    <property type="entry name" value="LRR_8"/>
    <property type="match status" value="2"/>
</dbReference>
<dbReference type="GO" id="GO:0008528">
    <property type="term" value="F:G protein-coupled peptide receptor activity"/>
    <property type="evidence" value="ECO:0007669"/>
    <property type="project" value="TreeGrafter"/>
</dbReference>
<dbReference type="InterPro" id="IPR032675">
    <property type="entry name" value="LRR_dom_sf"/>
</dbReference>
<keyword evidence="3 13" id="KW-0420">Kringle</keyword>
<comment type="caution">
    <text evidence="13">Lacks conserved residue(s) required for the propagation of feature annotation.</text>
</comment>
<keyword evidence="5 15" id="KW-0812">Transmembrane</keyword>
<evidence type="ECO:0000313" key="19">
    <source>
        <dbReference type="EnsemblMetazoa" id="G583.1:cds"/>
    </source>
</evidence>
<dbReference type="Gene3D" id="3.80.10.10">
    <property type="entry name" value="Ribonuclease Inhibitor"/>
    <property type="match status" value="2"/>
</dbReference>
<dbReference type="InterPro" id="IPR023415">
    <property type="entry name" value="LDLR_class-A_CS"/>
</dbReference>
<dbReference type="PROSITE" id="PS50070">
    <property type="entry name" value="KRINGLE_2"/>
    <property type="match status" value="1"/>
</dbReference>
<evidence type="ECO:0000256" key="12">
    <source>
        <dbReference type="ARBA" id="ARBA00023224"/>
    </source>
</evidence>
<evidence type="ECO:0000256" key="1">
    <source>
        <dbReference type="ARBA" id="ARBA00004651"/>
    </source>
</evidence>
<feature type="transmembrane region" description="Helical" evidence="15">
    <location>
        <begin position="794"/>
        <end position="815"/>
    </location>
</feature>
<dbReference type="PROSITE" id="PS51450">
    <property type="entry name" value="LRR"/>
    <property type="match status" value="1"/>
</dbReference>
<evidence type="ECO:0000256" key="9">
    <source>
        <dbReference type="ARBA" id="ARBA00023136"/>
    </source>
</evidence>
<keyword evidence="16" id="KW-0732">Signal</keyword>
<dbReference type="PANTHER" id="PTHR24372:SF77">
    <property type="entry name" value="G-PROTEIN COUPLED RECEPTORS FAMILY 1 PROFILE DOMAIN-CONTAINING PROTEIN"/>
    <property type="match status" value="1"/>
</dbReference>
<dbReference type="PROSITE" id="PS50068">
    <property type="entry name" value="LDLRA_2"/>
    <property type="match status" value="2"/>
</dbReference>
<dbReference type="SUPFAM" id="SSF57424">
    <property type="entry name" value="LDL receptor-like module"/>
    <property type="match status" value="2"/>
</dbReference>
<dbReference type="PANTHER" id="PTHR24372">
    <property type="entry name" value="GLYCOPROTEIN HORMONE RECEPTOR"/>
    <property type="match status" value="1"/>
</dbReference>
<feature type="disulfide bond" evidence="14">
    <location>
        <begin position="498"/>
        <end position="516"/>
    </location>
</feature>
<dbReference type="InterPro" id="IPR038178">
    <property type="entry name" value="Kringle_sf"/>
</dbReference>
<accession>A0A8W8NHG8</accession>
<keyword evidence="8" id="KW-0297">G-protein coupled receptor</keyword>
<dbReference type="PRINTS" id="PR00261">
    <property type="entry name" value="LDLRECEPTOR"/>
</dbReference>
<dbReference type="SUPFAM" id="SSF52058">
    <property type="entry name" value="L domain-like"/>
    <property type="match status" value="1"/>
</dbReference>
<dbReference type="CDD" id="cd00112">
    <property type="entry name" value="LDLa"/>
    <property type="match status" value="2"/>
</dbReference>
<reference evidence="19" key="1">
    <citation type="submission" date="2022-08" db="UniProtKB">
        <authorList>
            <consortium name="EnsemblMetazoa"/>
        </authorList>
    </citation>
    <scope>IDENTIFICATION</scope>
    <source>
        <strain evidence="19">05x7-T-G4-1.051#20</strain>
    </source>
</reference>
<keyword evidence="6" id="KW-0677">Repeat</keyword>
<dbReference type="Gene3D" id="1.20.1070.10">
    <property type="entry name" value="Rhodopsin 7-helix transmembrane proteins"/>
    <property type="match status" value="1"/>
</dbReference>
<dbReference type="InterPro" id="IPR018056">
    <property type="entry name" value="Kringle_CS"/>
</dbReference>
<evidence type="ECO:0000256" key="4">
    <source>
        <dbReference type="ARBA" id="ARBA00022614"/>
    </source>
</evidence>
<dbReference type="SMART" id="SM00192">
    <property type="entry name" value="LDLa"/>
    <property type="match status" value="2"/>
</dbReference>
<dbReference type="SMART" id="SM00369">
    <property type="entry name" value="LRR_TYP"/>
    <property type="match status" value="9"/>
</dbReference>
<keyword evidence="11" id="KW-0675">Receptor</keyword>
<dbReference type="SUPFAM" id="SSF57440">
    <property type="entry name" value="Kringle-like"/>
    <property type="match status" value="1"/>
</dbReference>
<dbReference type="InterPro" id="IPR013806">
    <property type="entry name" value="Kringle-like"/>
</dbReference>
<feature type="disulfide bond" evidence="14">
    <location>
        <begin position="510"/>
        <end position="525"/>
    </location>
</feature>
<feature type="domain" description="G-protein coupled receptors family 1 profile" evidence="18">
    <location>
        <begin position="829"/>
        <end position="916"/>
    </location>
</feature>
<dbReference type="InterPro" id="IPR001611">
    <property type="entry name" value="Leu-rich_rpt"/>
</dbReference>
<name>A0A8W8NHG8_MAGGI</name>
<evidence type="ECO:0000256" key="3">
    <source>
        <dbReference type="ARBA" id="ARBA00022572"/>
    </source>
</evidence>
<dbReference type="GO" id="GO:0009755">
    <property type="term" value="P:hormone-mediated signaling pathway"/>
    <property type="evidence" value="ECO:0007669"/>
    <property type="project" value="TreeGrafter"/>
</dbReference>
<feature type="disulfide bond" evidence="14">
    <location>
        <begin position="491"/>
        <end position="503"/>
    </location>
</feature>
<sequence>MWKTWFFIMVIYLVCKTSALPKECREDERGLKYEGTKSVSSSGRTCMRWSAVEKHCLTYNKSMLKENYCRNPDGHRSLWCFTHQKGFSWFKWTCPVRGKREPCDVPFCVQASYEWNGVEEAFEIQLTNSSEIKWINNNKTGTKNNYILRIEPLSPNTLSRKPYLKLPSLRSVSTGSCLQLEYRTKNLNLELKTASQTMTLLPNSSEWKFVNVNIRPEAKEYQVSISPVSLPAFPKFAEVKYIRVREGYCHDCFPCFNDGLCIKISGFCDVITDCPDFSDEKNCAMECFFDNYYAGFRNEAISFDPCANGKCSFNKERNFIGCAVENTWKPCNLDECERGDLTCTFVDYTCGWKQWKNGLKWKRNVNENTGDAYVFPDYTINASRSLGDESILYSTPQPPSTEYSCLTLFYSGRNSHLEAFITNGTMYFRERRVFQHLNIQSDDVMSTSFQTPIDTAFMVMIKANYISKSDSILKIHTIRQEIGICKDKVPCDLSQFQCIDGSCIASQNLCNNISNCPEDEDETFCTHKDLGFLKQIPSLRFLNLKNNELNNIQFHDQKHPTDSNETNLAILDLTGNKIQRVQPESLYFLESLIKLDLRDNNISNTNNYFSESMKMITFLDLSYNSIQKISSDMFQGLNKLIELNMEHNVIEQLDPFTFYPLQSLHKLNLAFNNIRTIHRLAMAMGSLRELNLTGNKMVHLSASLFTALKQLQILDLSENGMKSLERNAFERLGELQYLHIHGNELVVSKSMFEGLCNLEWLRTDSYIICCVRPSTVDVEKCISPRDRISTCDQLISVGALAQIVWYMALFSFGVADLEYQNEYGLNDIFIAVVLGQILIFAEVKRIGSNVTNDTTKREIAVFKSLSYVVLSDAFCWIPIVLIGLLAMGGVNISSDVYAWIVVVVLPINSALNPFIYTFSLMYKKKTKQRHSKEHTHTNQTVL</sequence>
<keyword evidence="12" id="KW-0807">Transducer</keyword>
<dbReference type="SMART" id="SM00130">
    <property type="entry name" value="KR"/>
    <property type="match status" value="1"/>
</dbReference>
<evidence type="ECO:0000256" key="10">
    <source>
        <dbReference type="ARBA" id="ARBA00023157"/>
    </source>
</evidence>
<dbReference type="PRINTS" id="PR00018">
    <property type="entry name" value="KRINGLE"/>
</dbReference>
<feature type="domain" description="Kringle" evidence="17">
    <location>
        <begin position="29"/>
        <end position="108"/>
    </location>
</feature>
<keyword evidence="4" id="KW-0433">Leucine-rich repeat</keyword>
<keyword evidence="20" id="KW-1185">Reference proteome</keyword>
<dbReference type="Gene3D" id="2.60.120.200">
    <property type="match status" value="1"/>
</dbReference>
<dbReference type="EnsemblMetazoa" id="G583.1">
    <property type="protein sequence ID" value="G583.1:cds"/>
    <property type="gene ID" value="G583"/>
</dbReference>
<evidence type="ECO:0000256" key="16">
    <source>
        <dbReference type="SAM" id="SignalP"/>
    </source>
</evidence>
<dbReference type="InterPro" id="IPR003591">
    <property type="entry name" value="Leu-rich_rpt_typical-subtyp"/>
</dbReference>
<dbReference type="Gene3D" id="4.10.400.10">
    <property type="entry name" value="Low-density Lipoprotein Receptor"/>
    <property type="match status" value="1"/>
</dbReference>
<dbReference type="PROSITE" id="PS00021">
    <property type="entry name" value="KRINGLE_1"/>
    <property type="match status" value="1"/>
</dbReference>
<evidence type="ECO:0000256" key="6">
    <source>
        <dbReference type="ARBA" id="ARBA00022737"/>
    </source>
</evidence>
<dbReference type="InterPro" id="IPR002172">
    <property type="entry name" value="LDrepeatLR_classA_rpt"/>
</dbReference>
<organism evidence="19 20">
    <name type="scientific">Magallana gigas</name>
    <name type="common">Pacific oyster</name>
    <name type="synonym">Crassostrea gigas</name>
    <dbReference type="NCBI Taxonomy" id="29159"/>
    <lineage>
        <taxon>Eukaryota</taxon>
        <taxon>Metazoa</taxon>
        <taxon>Spiralia</taxon>
        <taxon>Lophotrochozoa</taxon>
        <taxon>Mollusca</taxon>
        <taxon>Bivalvia</taxon>
        <taxon>Autobranchia</taxon>
        <taxon>Pteriomorphia</taxon>
        <taxon>Ostreida</taxon>
        <taxon>Ostreoidea</taxon>
        <taxon>Ostreidae</taxon>
        <taxon>Magallana</taxon>
    </lineage>
</organism>
<dbReference type="GO" id="GO:0007189">
    <property type="term" value="P:adenylate cyclase-activating G protein-coupled receptor signaling pathway"/>
    <property type="evidence" value="ECO:0007669"/>
    <property type="project" value="TreeGrafter"/>
</dbReference>